<proteinExistence type="predicted"/>
<reference evidence="1" key="1">
    <citation type="submission" date="2022-03" db="EMBL/GenBank/DDBJ databases">
        <authorList>
            <person name="Sayadi A."/>
        </authorList>
    </citation>
    <scope>NUCLEOTIDE SEQUENCE</scope>
</reference>
<evidence type="ECO:0000313" key="2">
    <source>
        <dbReference type="Proteomes" id="UP001152888"/>
    </source>
</evidence>
<sequence length="63" mass="7151">MIFFWKTKFGHESIALDMKICYNQTIWEGREPDQSTSNRNGGNTLNSGLWTPGLLHGLVIVNI</sequence>
<protein>
    <submittedName>
        <fullName evidence="1">Uncharacterized protein</fullName>
    </submittedName>
</protein>
<gene>
    <name evidence="1" type="ORF">ACAOBT_LOCUS16665</name>
</gene>
<dbReference type="Proteomes" id="UP001152888">
    <property type="component" value="Unassembled WGS sequence"/>
</dbReference>
<evidence type="ECO:0000313" key="1">
    <source>
        <dbReference type="EMBL" id="CAH1985425.1"/>
    </source>
</evidence>
<organism evidence="1 2">
    <name type="scientific">Acanthoscelides obtectus</name>
    <name type="common">Bean weevil</name>
    <name type="synonym">Bruchus obtectus</name>
    <dbReference type="NCBI Taxonomy" id="200917"/>
    <lineage>
        <taxon>Eukaryota</taxon>
        <taxon>Metazoa</taxon>
        <taxon>Ecdysozoa</taxon>
        <taxon>Arthropoda</taxon>
        <taxon>Hexapoda</taxon>
        <taxon>Insecta</taxon>
        <taxon>Pterygota</taxon>
        <taxon>Neoptera</taxon>
        <taxon>Endopterygota</taxon>
        <taxon>Coleoptera</taxon>
        <taxon>Polyphaga</taxon>
        <taxon>Cucujiformia</taxon>
        <taxon>Chrysomeloidea</taxon>
        <taxon>Chrysomelidae</taxon>
        <taxon>Bruchinae</taxon>
        <taxon>Bruchini</taxon>
        <taxon>Acanthoscelides</taxon>
    </lineage>
</organism>
<dbReference type="AlphaFoldDB" id="A0A9P0L2X1"/>
<name>A0A9P0L2X1_ACAOB</name>
<dbReference type="EMBL" id="CAKOFQ010006979">
    <property type="protein sequence ID" value="CAH1985425.1"/>
    <property type="molecule type" value="Genomic_DNA"/>
</dbReference>
<accession>A0A9P0L2X1</accession>
<comment type="caution">
    <text evidence="1">The sequence shown here is derived from an EMBL/GenBank/DDBJ whole genome shotgun (WGS) entry which is preliminary data.</text>
</comment>
<keyword evidence="2" id="KW-1185">Reference proteome</keyword>